<comment type="similarity">
    <text evidence="2">Belongs to the bacterial solute-binding protein 5 family.</text>
</comment>
<keyword evidence="5" id="KW-0812">Transmembrane</keyword>
<dbReference type="Pfam" id="PF00496">
    <property type="entry name" value="SBP_bac_5"/>
    <property type="match status" value="1"/>
</dbReference>
<name>A0ABU4SWZ5_9PSEU</name>
<keyword evidence="9" id="KW-1185">Reference proteome</keyword>
<dbReference type="Proteomes" id="UP001285521">
    <property type="component" value="Unassembled WGS sequence"/>
</dbReference>
<dbReference type="RefSeq" id="WP_319965446.1">
    <property type="nucleotide sequence ID" value="NZ_JAXAVW010000006.1"/>
</dbReference>
<dbReference type="CDD" id="cd00995">
    <property type="entry name" value="PBP2_NikA_DppA_OppA_like"/>
    <property type="match status" value="1"/>
</dbReference>
<protein>
    <submittedName>
        <fullName evidence="8">ABC transporter substrate-binding protein</fullName>
    </submittedName>
</protein>
<dbReference type="InterPro" id="IPR030678">
    <property type="entry name" value="Peptide/Ni-bd"/>
</dbReference>
<evidence type="ECO:0000313" key="9">
    <source>
        <dbReference type="Proteomes" id="UP001285521"/>
    </source>
</evidence>
<gene>
    <name evidence="8" type="ORF">SK803_09460</name>
</gene>
<sequence length="587" mass="64062">MRVKVCALLAIATTLGLSAPPATAQEQAPAILKVAIVQQIDTLNPFLAVFQSSTEIGRLMYDSLTAYAADDQRVTEGLANRWEPSPDKLTWTFTVPEGKKWSDGQPITAHDVAFTYNLMLTTDVARTANGGFVTNFESVTAPDDKTVVIRTKAPQVTMLALDIPIVPKHVWEKVPSIKDYTNEQMPVVGSGPFVLTEHVAGQFIKLRTNTNYWRGAAKFDELHFVYFQNSDAAVQALAKGEVDLVNRMAPAQFDSLDGKPGVARNKAQGRRFTELLINPGAQTRTGEPVGDGSPALKDVRVRRAIAQAIDLDSLVKRVNLGYAEKGAGLVPPVFDKWHWQPGESEQRKFDPAAANTALDAAGFPRKADGTRFPLRLIGRAGRAYDEQASEYLKRSMNDIGIPLDVRLVSDNQLNEATTAATYDLAFSGWATNVDPDFILGLHTCGQRPGADGKGGTTDAYFCDETYDKLYAQQLSEFDEGKRIEIVKQMQARFYDQVPAVVLAYENALEGYRSDHFAKFTTQPAQGGVIMAQNGMWGYYGAEPAGRAAQSSGSKWPGLVLGGAVIAGLVLVSVFYARRRNATAGERE</sequence>
<dbReference type="Gene3D" id="3.40.190.10">
    <property type="entry name" value="Periplasmic binding protein-like II"/>
    <property type="match status" value="1"/>
</dbReference>
<accession>A0ABU4SWZ5</accession>
<comment type="caution">
    <text evidence="8">The sequence shown here is derived from an EMBL/GenBank/DDBJ whole genome shotgun (WGS) entry which is preliminary data.</text>
</comment>
<evidence type="ECO:0000256" key="2">
    <source>
        <dbReference type="ARBA" id="ARBA00005695"/>
    </source>
</evidence>
<dbReference type="PIRSF" id="PIRSF002741">
    <property type="entry name" value="MppA"/>
    <property type="match status" value="1"/>
</dbReference>
<dbReference type="SUPFAM" id="SSF53850">
    <property type="entry name" value="Periplasmic binding protein-like II"/>
    <property type="match status" value="1"/>
</dbReference>
<evidence type="ECO:0000259" key="7">
    <source>
        <dbReference type="Pfam" id="PF00496"/>
    </source>
</evidence>
<feature type="chain" id="PRO_5045411893" evidence="6">
    <location>
        <begin position="25"/>
        <end position="587"/>
    </location>
</feature>
<feature type="signal peptide" evidence="6">
    <location>
        <begin position="1"/>
        <end position="24"/>
    </location>
</feature>
<proteinExistence type="inferred from homology"/>
<dbReference type="Gene3D" id="3.10.105.10">
    <property type="entry name" value="Dipeptide-binding Protein, Domain 3"/>
    <property type="match status" value="1"/>
</dbReference>
<feature type="transmembrane region" description="Helical" evidence="5">
    <location>
        <begin position="555"/>
        <end position="576"/>
    </location>
</feature>
<comment type="subcellular location">
    <subcellularLocation>
        <location evidence="1">Cell envelope</location>
    </subcellularLocation>
</comment>
<evidence type="ECO:0000256" key="5">
    <source>
        <dbReference type="SAM" id="Phobius"/>
    </source>
</evidence>
<evidence type="ECO:0000256" key="1">
    <source>
        <dbReference type="ARBA" id="ARBA00004196"/>
    </source>
</evidence>
<evidence type="ECO:0000256" key="3">
    <source>
        <dbReference type="ARBA" id="ARBA00022448"/>
    </source>
</evidence>
<evidence type="ECO:0000256" key="6">
    <source>
        <dbReference type="SAM" id="SignalP"/>
    </source>
</evidence>
<feature type="domain" description="Solute-binding protein family 5" evidence="7">
    <location>
        <begin position="74"/>
        <end position="436"/>
    </location>
</feature>
<dbReference type="PANTHER" id="PTHR30290:SF10">
    <property type="entry name" value="PERIPLASMIC OLIGOPEPTIDE-BINDING PROTEIN-RELATED"/>
    <property type="match status" value="1"/>
</dbReference>
<reference evidence="8 9" key="1">
    <citation type="submission" date="2023-11" db="EMBL/GenBank/DDBJ databases">
        <title>Lentzea sokolovensis, sp. nov., Lentzea kristufkii, sp. nov., and Lentzea miocenensis, sp. nov., rare actinobacteria from Sokolov Coal Basin, Miocene lacustrine sediment, Czech Republic.</title>
        <authorList>
            <person name="Lara A."/>
            <person name="Kotroba L."/>
            <person name="Nouioui I."/>
            <person name="Neumann-Schaal M."/>
            <person name="Mast Y."/>
            <person name="Chronakova A."/>
        </authorList>
    </citation>
    <scope>NUCLEOTIDE SEQUENCE [LARGE SCALE GENOMIC DNA]</scope>
    <source>
        <strain evidence="8 9">BCCO 10_0856</strain>
    </source>
</reference>
<dbReference type="InterPro" id="IPR039424">
    <property type="entry name" value="SBP_5"/>
</dbReference>
<keyword evidence="5" id="KW-1133">Transmembrane helix</keyword>
<dbReference type="InterPro" id="IPR000914">
    <property type="entry name" value="SBP_5_dom"/>
</dbReference>
<keyword evidence="3" id="KW-0813">Transport</keyword>
<keyword evidence="4 6" id="KW-0732">Signal</keyword>
<evidence type="ECO:0000313" key="8">
    <source>
        <dbReference type="EMBL" id="MDX8030437.1"/>
    </source>
</evidence>
<organism evidence="8 9">
    <name type="scientific">Lentzea miocenica</name>
    <dbReference type="NCBI Taxonomy" id="3095431"/>
    <lineage>
        <taxon>Bacteria</taxon>
        <taxon>Bacillati</taxon>
        <taxon>Actinomycetota</taxon>
        <taxon>Actinomycetes</taxon>
        <taxon>Pseudonocardiales</taxon>
        <taxon>Pseudonocardiaceae</taxon>
        <taxon>Lentzea</taxon>
    </lineage>
</organism>
<evidence type="ECO:0000256" key="4">
    <source>
        <dbReference type="ARBA" id="ARBA00022729"/>
    </source>
</evidence>
<dbReference type="EMBL" id="JAXAVW010000006">
    <property type="protein sequence ID" value="MDX8030437.1"/>
    <property type="molecule type" value="Genomic_DNA"/>
</dbReference>
<dbReference type="PANTHER" id="PTHR30290">
    <property type="entry name" value="PERIPLASMIC BINDING COMPONENT OF ABC TRANSPORTER"/>
    <property type="match status" value="1"/>
</dbReference>
<keyword evidence="5" id="KW-0472">Membrane</keyword>